<evidence type="ECO:0000313" key="1">
    <source>
        <dbReference type="EMBL" id="MBW78570.1"/>
    </source>
</evidence>
<reference evidence="1" key="1">
    <citation type="submission" date="2018-01" db="EMBL/GenBank/DDBJ databases">
        <title>An insight into the sialome of Amazonian anophelines.</title>
        <authorList>
            <person name="Ribeiro J.M."/>
            <person name="Scarpassa V."/>
            <person name="Calvo E."/>
        </authorList>
    </citation>
    <scope>NUCLEOTIDE SEQUENCE</scope>
</reference>
<name>A0A2M4DLY3_ANODA</name>
<protein>
    <submittedName>
        <fullName evidence="1">Putative secreted protein</fullName>
    </submittedName>
</protein>
<accession>A0A2M4DLY3</accession>
<dbReference type="EMBL" id="GGFL01014392">
    <property type="protein sequence ID" value="MBW78570.1"/>
    <property type="molecule type" value="Transcribed_RNA"/>
</dbReference>
<proteinExistence type="predicted"/>
<dbReference type="AlphaFoldDB" id="A0A2M4DLY3"/>
<organism evidence="1">
    <name type="scientific">Anopheles darlingi</name>
    <name type="common">Mosquito</name>
    <dbReference type="NCBI Taxonomy" id="43151"/>
    <lineage>
        <taxon>Eukaryota</taxon>
        <taxon>Metazoa</taxon>
        <taxon>Ecdysozoa</taxon>
        <taxon>Arthropoda</taxon>
        <taxon>Hexapoda</taxon>
        <taxon>Insecta</taxon>
        <taxon>Pterygota</taxon>
        <taxon>Neoptera</taxon>
        <taxon>Endopterygota</taxon>
        <taxon>Diptera</taxon>
        <taxon>Nematocera</taxon>
        <taxon>Culicoidea</taxon>
        <taxon>Culicidae</taxon>
        <taxon>Anophelinae</taxon>
        <taxon>Anopheles</taxon>
    </lineage>
</organism>
<sequence length="88" mass="9670">MVLIHAIAAAAAATPKGSHSLPPIRLTRVTVAPNHHLPVLCRVVPFPLSMAIYCRDPAPAAAAVLHLFRFHQCSNYSNLFPLRHRRDS</sequence>